<dbReference type="Proteomes" id="UP000320386">
    <property type="component" value="Chromosome"/>
</dbReference>
<dbReference type="Gene3D" id="1.20.1600.10">
    <property type="entry name" value="Outer membrane efflux proteins (OEP)"/>
    <property type="match status" value="1"/>
</dbReference>
<dbReference type="AlphaFoldDB" id="A0A518C052"/>
<accession>A0A518C052</accession>
<keyword evidence="8" id="KW-0732">Signal</keyword>
<feature type="signal peptide" evidence="8">
    <location>
        <begin position="1"/>
        <end position="20"/>
    </location>
</feature>
<dbReference type="InterPro" id="IPR051906">
    <property type="entry name" value="TolC-like"/>
</dbReference>
<dbReference type="OrthoDB" id="229865at2"/>
<keyword evidence="3" id="KW-0813">Transport</keyword>
<evidence type="ECO:0000313" key="9">
    <source>
        <dbReference type="EMBL" id="QDU72595.1"/>
    </source>
</evidence>
<dbReference type="PANTHER" id="PTHR30026">
    <property type="entry name" value="OUTER MEMBRANE PROTEIN TOLC"/>
    <property type="match status" value="1"/>
</dbReference>
<dbReference type="InterPro" id="IPR003423">
    <property type="entry name" value="OMP_efflux"/>
</dbReference>
<dbReference type="EMBL" id="CP036280">
    <property type="protein sequence ID" value="QDU72595.1"/>
    <property type="molecule type" value="Genomic_DNA"/>
</dbReference>
<evidence type="ECO:0000256" key="2">
    <source>
        <dbReference type="ARBA" id="ARBA00007613"/>
    </source>
</evidence>
<keyword evidence="4" id="KW-1134">Transmembrane beta strand</keyword>
<dbReference type="GO" id="GO:0015562">
    <property type="term" value="F:efflux transmembrane transporter activity"/>
    <property type="evidence" value="ECO:0007669"/>
    <property type="project" value="InterPro"/>
</dbReference>
<sequence length="584" mass="64189" precursor="true">MTIKPGVFTLRHLLASALSAAVILSGCTSPLDQDDEIALRETILNAHRARMESVITAPVVQVDREESDVTAQMTEERLEELDDTSGIDAYANDPLEVGPDLTGELNGPRVRMTLQQAVESAVRNNIDLRVAKLGPGISRTQRVQAEAVFDAVLFADLNYTRTATPGPLGPGNGVGRDVFGDVTNGQVGIRKPMLSGGTIQVATSASYTEDSFSGVQSFFDHDISLAVTQPLLRGFGRDISTTQIELARNAESVASETLKQNLIALASSVEQAYWNVYVAENQLLIQTRLLNRTVAERDRLLKRQQFDVSPVRITQANSFVELRRADLIRARQIVRQTSDALKRLINDPELPLAGEALVLSTEIPPEDPIRYSLLDAVAVAMRNRPELVIALYDIKDASLRQRLADNLRLPLLDLTAGASLNGVDNDDLGSAIGDTFSSDFFIDWNVGATFEQPIGNRSAESLMEQRRLERRVAAIAYERQAQDVIIDVKNAMRNVINAYELIGSTRAARRATADNLRAIEEQEEAGVALTPEFLLDQKLTTQERLANTEIQEIQARADYAVAITQLFESTGTLLLRNNIEIATE</sequence>
<gene>
    <name evidence="9" type="ORF">Pan265_24650</name>
</gene>
<keyword evidence="7" id="KW-0998">Cell outer membrane</keyword>
<reference evidence="9 10" key="1">
    <citation type="submission" date="2019-02" db="EMBL/GenBank/DDBJ databases">
        <title>Deep-cultivation of Planctomycetes and their phenomic and genomic characterization uncovers novel biology.</title>
        <authorList>
            <person name="Wiegand S."/>
            <person name="Jogler M."/>
            <person name="Boedeker C."/>
            <person name="Pinto D."/>
            <person name="Vollmers J."/>
            <person name="Rivas-Marin E."/>
            <person name="Kohn T."/>
            <person name="Peeters S.H."/>
            <person name="Heuer A."/>
            <person name="Rast P."/>
            <person name="Oberbeckmann S."/>
            <person name="Bunk B."/>
            <person name="Jeske O."/>
            <person name="Meyerdierks A."/>
            <person name="Storesund J.E."/>
            <person name="Kallscheuer N."/>
            <person name="Luecker S."/>
            <person name="Lage O.M."/>
            <person name="Pohl T."/>
            <person name="Merkel B.J."/>
            <person name="Hornburger P."/>
            <person name="Mueller R.-W."/>
            <person name="Bruemmer F."/>
            <person name="Labrenz M."/>
            <person name="Spormann A.M."/>
            <person name="Op den Camp H."/>
            <person name="Overmann J."/>
            <person name="Amann R."/>
            <person name="Jetten M.S.M."/>
            <person name="Mascher T."/>
            <person name="Medema M.H."/>
            <person name="Devos D.P."/>
            <person name="Kaster A.-K."/>
            <person name="Ovreas L."/>
            <person name="Rohde M."/>
            <person name="Galperin M.Y."/>
            <person name="Jogler C."/>
        </authorList>
    </citation>
    <scope>NUCLEOTIDE SEQUENCE [LARGE SCALE GENOMIC DNA]</scope>
    <source>
        <strain evidence="9 10">Pan265</strain>
    </source>
</reference>
<keyword evidence="5" id="KW-0812">Transmembrane</keyword>
<evidence type="ECO:0000256" key="3">
    <source>
        <dbReference type="ARBA" id="ARBA00022448"/>
    </source>
</evidence>
<protein>
    <submittedName>
        <fullName evidence="9">Outer membrane efflux protein</fullName>
    </submittedName>
</protein>
<dbReference type="GO" id="GO:1990281">
    <property type="term" value="C:efflux pump complex"/>
    <property type="evidence" value="ECO:0007669"/>
    <property type="project" value="TreeGrafter"/>
</dbReference>
<dbReference type="PROSITE" id="PS51257">
    <property type="entry name" value="PROKAR_LIPOPROTEIN"/>
    <property type="match status" value="1"/>
</dbReference>
<name>A0A518C052_9BACT</name>
<dbReference type="GO" id="GO:0009279">
    <property type="term" value="C:cell outer membrane"/>
    <property type="evidence" value="ECO:0007669"/>
    <property type="project" value="UniProtKB-SubCell"/>
</dbReference>
<evidence type="ECO:0000256" key="5">
    <source>
        <dbReference type="ARBA" id="ARBA00022692"/>
    </source>
</evidence>
<organism evidence="9 10">
    <name type="scientific">Mucisphaera calidilacus</name>
    <dbReference type="NCBI Taxonomy" id="2527982"/>
    <lineage>
        <taxon>Bacteria</taxon>
        <taxon>Pseudomonadati</taxon>
        <taxon>Planctomycetota</taxon>
        <taxon>Phycisphaerae</taxon>
        <taxon>Phycisphaerales</taxon>
        <taxon>Phycisphaeraceae</taxon>
        <taxon>Mucisphaera</taxon>
    </lineage>
</organism>
<keyword evidence="10" id="KW-1185">Reference proteome</keyword>
<evidence type="ECO:0000313" key="10">
    <source>
        <dbReference type="Proteomes" id="UP000320386"/>
    </source>
</evidence>
<dbReference type="GO" id="GO:0015288">
    <property type="term" value="F:porin activity"/>
    <property type="evidence" value="ECO:0007669"/>
    <property type="project" value="TreeGrafter"/>
</dbReference>
<dbReference type="PANTHER" id="PTHR30026:SF23">
    <property type="entry name" value="TO APRF-PUTATIVE OUTER MEMBRANE EFFLUX PROTEIN OR SECRETED ALKALINE PHOSPHATASE-RELATED"/>
    <property type="match status" value="1"/>
</dbReference>
<proteinExistence type="inferred from homology"/>
<evidence type="ECO:0000256" key="8">
    <source>
        <dbReference type="SAM" id="SignalP"/>
    </source>
</evidence>
<dbReference type="RefSeq" id="WP_145446767.1">
    <property type="nucleotide sequence ID" value="NZ_CP036280.1"/>
</dbReference>
<comment type="similarity">
    <text evidence="2">Belongs to the outer membrane factor (OMF) (TC 1.B.17) family.</text>
</comment>
<keyword evidence="6" id="KW-0472">Membrane</keyword>
<evidence type="ECO:0000256" key="4">
    <source>
        <dbReference type="ARBA" id="ARBA00022452"/>
    </source>
</evidence>
<evidence type="ECO:0000256" key="1">
    <source>
        <dbReference type="ARBA" id="ARBA00004442"/>
    </source>
</evidence>
<dbReference type="SUPFAM" id="SSF56954">
    <property type="entry name" value="Outer membrane efflux proteins (OEP)"/>
    <property type="match status" value="1"/>
</dbReference>
<dbReference type="KEGG" id="mcad:Pan265_24650"/>
<feature type="chain" id="PRO_5021867407" evidence="8">
    <location>
        <begin position="21"/>
        <end position="584"/>
    </location>
</feature>
<evidence type="ECO:0000256" key="7">
    <source>
        <dbReference type="ARBA" id="ARBA00023237"/>
    </source>
</evidence>
<dbReference type="Pfam" id="PF02321">
    <property type="entry name" value="OEP"/>
    <property type="match status" value="1"/>
</dbReference>
<evidence type="ECO:0000256" key="6">
    <source>
        <dbReference type="ARBA" id="ARBA00023136"/>
    </source>
</evidence>
<comment type="subcellular location">
    <subcellularLocation>
        <location evidence="1">Cell outer membrane</location>
    </subcellularLocation>
</comment>